<protein>
    <submittedName>
        <fullName evidence="2">Uncharacterized protein</fullName>
    </submittedName>
</protein>
<reference evidence="2" key="1">
    <citation type="submission" date="2020-07" db="EMBL/GenBank/DDBJ databases">
        <title>The High-quality genome of the commercially important snow crab, Chionoecetes opilio.</title>
        <authorList>
            <person name="Jeong J.-H."/>
            <person name="Ryu S."/>
        </authorList>
    </citation>
    <scope>NUCLEOTIDE SEQUENCE</scope>
    <source>
        <strain evidence="2">MADBK_172401_WGS</strain>
        <tissue evidence="2">Digestive gland</tissue>
    </source>
</reference>
<sequence>MGQTRCQSWPAAQQQYSQLVQNRGSSLAQTNHEQQRADTPRQQLSRAEEVVLHRLRLALDLEELRDGFEERPCGALYSYGNTHPLTPLPAFLSRYRGAGTVRRPGGKRPPSYGQFRKICLVLEGARLRPTPTMNTKEREWPQPAH</sequence>
<evidence type="ECO:0000313" key="3">
    <source>
        <dbReference type="Proteomes" id="UP000770661"/>
    </source>
</evidence>
<accession>A0A8J4YYD0</accession>
<name>A0A8J4YYD0_CHIOP</name>
<dbReference type="EMBL" id="JACEEZ010000510">
    <property type="protein sequence ID" value="KAG0730124.1"/>
    <property type="molecule type" value="Genomic_DNA"/>
</dbReference>
<feature type="region of interest" description="Disordered" evidence="1">
    <location>
        <begin position="22"/>
        <end position="45"/>
    </location>
</feature>
<proteinExistence type="predicted"/>
<gene>
    <name evidence="2" type="ORF">GWK47_028925</name>
</gene>
<keyword evidence="3" id="KW-1185">Reference proteome</keyword>
<dbReference type="Proteomes" id="UP000770661">
    <property type="component" value="Unassembled WGS sequence"/>
</dbReference>
<dbReference type="AlphaFoldDB" id="A0A8J4YYD0"/>
<feature type="compositionally biased region" description="Polar residues" evidence="1">
    <location>
        <begin position="22"/>
        <end position="32"/>
    </location>
</feature>
<comment type="caution">
    <text evidence="2">The sequence shown here is derived from an EMBL/GenBank/DDBJ whole genome shotgun (WGS) entry which is preliminary data.</text>
</comment>
<evidence type="ECO:0000256" key="1">
    <source>
        <dbReference type="SAM" id="MobiDB-lite"/>
    </source>
</evidence>
<organism evidence="2 3">
    <name type="scientific">Chionoecetes opilio</name>
    <name type="common">Atlantic snow crab</name>
    <name type="synonym">Cancer opilio</name>
    <dbReference type="NCBI Taxonomy" id="41210"/>
    <lineage>
        <taxon>Eukaryota</taxon>
        <taxon>Metazoa</taxon>
        <taxon>Ecdysozoa</taxon>
        <taxon>Arthropoda</taxon>
        <taxon>Crustacea</taxon>
        <taxon>Multicrustacea</taxon>
        <taxon>Malacostraca</taxon>
        <taxon>Eumalacostraca</taxon>
        <taxon>Eucarida</taxon>
        <taxon>Decapoda</taxon>
        <taxon>Pleocyemata</taxon>
        <taxon>Brachyura</taxon>
        <taxon>Eubrachyura</taxon>
        <taxon>Majoidea</taxon>
        <taxon>Majidae</taxon>
        <taxon>Chionoecetes</taxon>
    </lineage>
</organism>
<evidence type="ECO:0000313" key="2">
    <source>
        <dbReference type="EMBL" id="KAG0730124.1"/>
    </source>
</evidence>